<sequence length="104" mass="12617">MVQKYNLEVKEILEKQFHIDLKGYATHEVDMFLDMIIEDYESYQNYIEELGTHLQRYEDENRKLNSRISELELKLKFESDKQVSVDQVDLLKRISNLEKEVFKK</sequence>
<evidence type="ECO:0000256" key="6">
    <source>
        <dbReference type="ARBA" id="ARBA00023306"/>
    </source>
</evidence>
<feature type="coiled-coil region" evidence="7">
    <location>
        <begin position="40"/>
        <end position="81"/>
    </location>
</feature>
<name>A0ABU0DY91_9FIRM</name>
<proteinExistence type="predicted"/>
<dbReference type="NCBIfam" id="TIGR03544">
    <property type="entry name" value="DivI1A_domain"/>
    <property type="match status" value="1"/>
</dbReference>
<evidence type="ECO:0000256" key="7">
    <source>
        <dbReference type="SAM" id="Coils"/>
    </source>
</evidence>
<gene>
    <name evidence="8" type="ORF">J2S15_000336</name>
</gene>
<protein>
    <submittedName>
        <fullName evidence="8">DivIVA domain-containing protein</fullName>
    </submittedName>
</protein>
<organism evidence="8 9">
    <name type="scientific">Breznakia pachnodae</name>
    <dbReference type="NCBI Taxonomy" id="265178"/>
    <lineage>
        <taxon>Bacteria</taxon>
        <taxon>Bacillati</taxon>
        <taxon>Bacillota</taxon>
        <taxon>Erysipelotrichia</taxon>
        <taxon>Erysipelotrichales</taxon>
        <taxon>Erysipelotrichaceae</taxon>
        <taxon>Breznakia</taxon>
    </lineage>
</organism>
<dbReference type="Gene3D" id="6.10.250.660">
    <property type="match status" value="1"/>
</dbReference>
<dbReference type="Proteomes" id="UP001230220">
    <property type="component" value="Unassembled WGS sequence"/>
</dbReference>
<evidence type="ECO:0000256" key="2">
    <source>
        <dbReference type="ARBA" id="ARBA00022490"/>
    </source>
</evidence>
<evidence type="ECO:0000256" key="1">
    <source>
        <dbReference type="ARBA" id="ARBA00004496"/>
    </source>
</evidence>
<evidence type="ECO:0000256" key="4">
    <source>
        <dbReference type="ARBA" id="ARBA00022960"/>
    </source>
</evidence>
<keyword evidence="6" id="KW-0131">Cell cycle</keyword>
<dbReference type="InterPro" id="IPR011229">
    <property type="entry name" value="Cell_cycle_GpsB"/>
</dbReference>
<dbReference type="Pfam" id="PF05103">
    <property type="entry name" value="DivIVA"/>
    <property type="match status" value="1"/>
</dbReference>
<reference evidence="8 9" key="1">
    <citation type="submission" date="2023-07" db="EMBL/GenBank/DDBJ databases">
        <title>Genomic Encyclopedia of Type Strains, Phase IV (KMG-IV): sequencing the most valuable type-strain genomes for metagenomic binning, comparative biology and taxonomic classification.</title>
        <authorList>
            <person name="Goeker M."/>
        </authorList>
    </citation>
    <scope>NUCLEOTIDE SEQUENCE [LARGE SCALE GENOMIC DNA]</scope>
    <source>
        <strain evidence="8 9">DSM 16784</strain>
    </source>
</reference>
<comment type="caution">
    <text evidence="8">The sequence shown here is derived from an EMBL/GenBank/DDBJ whole genome shotgun (WGS) entry which is preliminary data.</text>
</comment>
<keyword evidence="3" id="KW-0132">Cell division</keyword>
<keyword evidence="5 7" id="KW-0175">Coiled coil</keyword>
<dbReference type="RefSeq" id="WP_307404857.1">
    <property type="nucleotide sequence ID" value="NZ_JAUSUR010000001.1"/>
</dbReference>
<comment type="subcellular location">
    <subcellularLocation>
        <location evidence="1">Cytoplasm</location>
    </subcellularLocation>
</comment>
<keyword evidence="2" id="KW-0963">Cytoplasm</keyword>
<evidence type="ECO:0000256" key="3">
    <source>
        <dbReference type="ARBA" id="ARBA00022618"/>
    </source>
</evidence>
<evidence type="ECO:0000313" key="8">
    <source>
        <dbReference type="EMBL" id="MDQ0359605.1"/>
    </source>
</evidence>
<keyword evidence="4" id="KW-0133">Cell shape</keyword>
<evidence type="ECO:0000256" key="5">
    <source>
        <dbReference type="ARBA" id="ARBA00023054"/>
    </source>
</evidence>
<dbReference type="InterPro" id="IPR007793">
    <property type="entry name" value="DivIVA_fam"/>
</dbReference>
<accession>A0ABU0DY91</accession>
<dbReference type="InterPro" id="IPR019933">
    <property type="entry name" value="DivIVA_domain"/>
</dbReference>
<dbReference type="EMBL" id="JAUSUR010000001">
    <property type="protein sequence ID" value="MDQ0359605.1"/>
    <property type="molecule type" value="Genomic_DNA"/>
</dbReference>
<evidence type="ECO:0000313" key="9">
    <source>
        <dbReference type="Proteomes" id="UP001230220"/>
    </source>
</evidence>
<keyword evidence="9" id="KW-1185">Reference proteome</keyword>
<dbReference type="PIRSF" id="PIRSF029938">
    <property type="entry name" value="UCP029938"/>
    <property type="match status" value="1"/>
</dbReference>